<organism evidence="1 2">
    <name type="scientific">Phaeocystidibacter marisrubri</name>
    <dbReference type="NCBI Taxonomy" id="1577780"/>
    <lineage>
        <taxon>Bacteria</taxon>
        <taxon>Pseudomonadati</taxon>
        <taxon>Bacteroidota</taxon>
        <taxon>Flavobacteriia</taxon>
        <taxon>Flavobacteriales</taxon>
        <taxon>Phaeocystidibacteraceae</taxon>
        <taxon>Phaeocystidibacter</taxon>
    </lineage>
</organism>
<reference evidence="1 2" key="1">
    <citation type="submission" date="2019-10" db="EMBL/GenBank/DDBJ databases">
        <title>Genome sequence of Phaeocystidibacter marisrubri JCM30614 (type strain).</title>
        <authorList>
            <person name="Bowman J.P."/>
        </authorList>
    </citation>
    <scope>NUCLEOTIDE SEQUENCE [LARGE SCALE GENOMIC DNA]</scope>
    <source>
        <strain evidence="1 2">JCM 30614</strain>
    </source>
</reference>
<proteinExistence type="predicted"/>
<dbReference type="Proteomes" id="UP000484164">
    <property type="component" value="Unassembled WGS sequence"/>
</dbReference>
<evidence type="ECO:0008006" key="3">
    <source>
        <dbReference type="Google" id="ProtNLM"/>
    </source>
</evidence>
<evidence type="ECO:0000313" key="1">
    <source>
        <dbReference type="EMBL" id="KAB2815964.1"/>
    </source>
</evidence>
<gene>
    <name evidence="1" type="ORF">F8C82_09715</name>
</gene>
<accession>A0A6L3ZER2</accession>
<dbReference type="EMBL" id="WBVQ01000002">
    <property type="protein sequence ID" value="KAB2815964.1"/>
    <property type="molecule type" value="Genomic_DNA"/>
</dbReference>
<name>A0A6L3ZER2_9FLAO</name>
<keyword evidence="2" id="KW-1185">Reference proteome</keyword>
<sequence length="157" mass="17783">MKNVLATIGAVLILGCSVKAQKLLEEQLFIEYIHPNIPLSVTLRFNTEGDTIRMTSLGYFDSQDTSFFKEISVFEPEIIEKLDSLVSHVECEGLIIASEFIGGDGEPSQSLKMERSINGVVYSTHTYYARFGVYSFEFSPEFYEIAVVVTALKRKYW</sequence>
<dbReference type="RefSeq" id="WP_151693393.1">
    <property type="nucleotide sequence ID" value="NZ_BMGX01000001.1"/>
</dbReference>
<evidence type="ECO:0000313" key="2">
    <source>
        <dbReference type="Proteomes" id="UP000484164"/>
    </source>
</evidence>
<comment type="caution">
    <text evidence="1">The sequence shown here is derived from an EMBL/GenBank/DDBJ whole genome shotgun (WGS) entry which is preliminary data.</text>
</comment>
<dbReference type="PROSITE" id="PS51257">
    <property type="entry name" value="PROKAR_LIPOPROTEIN"/>
    <property type="match status" value="1"/>
</dbReference>
<protein>
    <recommendedName>
        <fullName evidence="3">Lipoprotein</fullName>
    </recommendedName>
</protein>
<dbReference type="AlphaFoldDB" id="A0A6L3ZER2"/>